<gene>
    <name evidence="6" type="ORF">SAMN06275492_10926</name>
</gene>
<organism evidence="6 7">
    <name type="scientific">Dethiosulfovibrio salsuginis</name>
    <dbReference type="NCBI Taxonomy" id="561720"/>
    <lineage>
        <taxon>Bacteria</taxon>
        <taxon>Thermotogati</taxon>
        <taxon>Synergistota</taxon>
        <taxon>Synergistia</taxon>
        <taxon>Synergistales</taxon>
        <taxon>Dethiosulfovibrionaceae</taxon>
        <taxon>Dethiosulfovibrio</taxon>
    </lineage>
</organism>
<keyword evidence="7" id="KW-1185">Reference proteome</keyword>
<dbReference type="AlphaFoldDB" id="A0A1X7J7V1"/>
<dbReference type="PANTHER" id="PTHR24960">
    <property type="entry name" value="PHOTOSYSTEM I IRON-SULFUR CENTER-RELATED"/>
    <property type="match status" value="1"/>
</dbReference>
<name>A0A1X7J7V1_9BACT</name>
<dbReference type="GO" id="GO:0051539">
    <property type="term" value="F:4 iron, 4 sulfur cluster binding"/>
    <property type="evidence" value="ECO:0007669"/>
    <property type="project" value="UniProtKB-KW"/>
</dbReference>
<evidence type="ECO:0000256" key="3">
    <source>
        <dbReference type="ARBA" id="ARBA00023004"/>
    </source>
</evidence>
<dbReference type="Pfam" id="PF04015">
    <property type="entry name" value="DUF362"/>
    <property type="match status" value="1"/>
</dbReference>
<dbReference type="InterPro" id="IPR017900">
    <property type="entry name" value="4Fe4S_Fe_S_CS"/>
</dbReference>
<proteinExistence type="predicted"/>
<dbReference type="PROSITE" id="PS51379">
    <property type="entry name" value="4FE4S_FER_2"/>
    <property type="match status" value="2"/>
</dbReference>
<dbReference type="InterPro" id="IPR050157">
    <property type="entry name" value="PSI_iron-sulfur_center"/>
</dbReference>
<dbReference type="InterPro" id="IPR007160">
    <property type="entry name" value="DUF362"/>
</dbReference>
<dbReference type="GO" id="GO:0046872">
    <property type="term" value="F:metal ion binding"/>
    <property type="evidence" value="ECO:0007669"/>
    <property type="project" value="UniProtKB-KW"/>
</dbReference>
<keyword evidence="1" id="KW-0004">4Fe-4S</keyword>
<keyword evidence="3" id="KW-0408">Iron</keyword>
<dbReference type="Gene3D" id="3.30.70.20">
    <property type="match status" value="1"/>
</dbReference>
<dbReference type="InterPro" id="IPR017896">
    <property type="entry name" value="4Fe4S_Fe-S-bd"/>
</dbReference>
<evidence type="ECO:0000313" key="6">
    <source>
        <dbReference type="EMBL" id="SMG23397.1"/>
    </source>
</evidence>
<evidence type="ECO:0000259" key="5">
    <source>
        <dbReference type="PROSITE" id="PS51379"/>
    </source>
</evidence>
<dbReference type="PANTHER" id="PTHR24960:SF83">
    <property type="entry name" value="4FE-4S FERREDOXIN-TYPE DOMAIN-CONTAINING PROTEIN"/>
    <property type="match status" value="1"/>
</dbReference>
<accession>A0A1X7J7V1</accession>
<protein>
    <recommendedName>
        <fullName evidence="5">4Fe-4S ferredoxin-type domain-containing protein</fullName>
    </recommendedName>
</protein>
<feature type="domain" description="4Fe-4S ferredoxin-type" evidence="5">
    <location>
        <begin position="214"/>
        <end position="243"/>
    </location>
</feature>
<keyword evidence="4" id="KW-0411">Iron-sulfur</keyword>
<dbReference type="Proteomes" id="UP000193355">
    <property type="component" value="Unassembled WGS sequence"/>
</dbReference>
<dbReference type="STRING" id="561720.SAMN06275492_10926"/>
<evidence type="ECO:0000256" key="4">
    <source>
        <dbReference type="ARBA" id="ARBA00023014"/>
    </source>
</evidence>
<dbReference type="PROSITE" id="PS00198">
    <property type="entry name" value="4FE4S_FER_1"/>
    <property type="match status" value="1"/>
</dbReference>
<dbReference type="EMBL" id="FXBB01000009">
    <property type="protein sequence ID" value="SMG23397.1"/>
    <property type="molecule type" value="Genomic_DNA"/>
</dbReference>
<sequence>MASKVFFCGIGSKTAEDNKGSKIVRLLESAGGKSVRKGDLTAIKLHFGESGCDSFIRPIFVRKAADWVKKQGGKPFLTDTGTLYTGSRKNAVDHLVTALEHGFGYEVTGAPLIIADGLRGNDFVEIPVKGEIFSSVKIASDVVASDGMVVLSHFKGHVMGGFGGAVKNLAMGCAPAQGKKDQHSARMSVDRERCIGCGRCYRSCSTKAVSMGDHKASIDVELCIGCGECLTVCPASAISLDWRTDLPLFQRRMAEYALGAVTGRKRPTVYLNFVVDITPQCDCVPWSDDRVIGDVGFLSSTDPVALDKACLDLINSRAGRDVFSDLYPRIDHMEQLRYGEAMGLGSLEYSLEEV</sequence>
<dbReference type="SUPFAM" id="SSF54862">
    <property type="entry name" value="4Fe-4S ferredoxins"/>
    <property type="match status" value="1"/>
</dbReference>
<feature type="domain" description="4Fe-4S ferredoxin-type" evidence="5">
    <location>
        <begin position="185"/>
        <end position="213"/>
    </location>
</feature>
<dbReference type="Pfam" id="PF12838">
    <property type="entry name" value="Fer4_7"/>
    <property type="match status" value="1"/>
</dbReference>
<evidence type="ECO:0000256" key="1">
    <source>
        <dbReference type="ARBA" id="ARBA00022485"/>
    </source>
</evidence>
<evidence type="ECO:0000313" key="7">
    <source>
        <dbReference type="Proteomes" id="UP000193355"/>
    </source>
</evidence>
<evidence type="ECO:0000256" key="2">
    <source>
        <dbReference type="ARBA" id="ARBA00022723"/>
    </source>
</evidence>
<keyword evidence="2" id="KW-0479">Metal-binding</keyword>
<reference evidence="7" key="1">
    <citation type="submission" date="2017-04" db="EMBL/GenBank/DDBJ databases">
        <authorList>
            <person name="Varghese N."/>
            <person name="Submissions S."/>
        </authorList>
    </citation>
    <scope>NUCLEOTIDE SEQUENCE [LARGE SCALE GENOMIC DNA]</scope>
    <source>
        <strain evidence="7">USBA 82</strain>
    </source>
</reference>
<dbReference type="RefSeq" id="WP_200806623.1">
    <property type="nucleotide sequence ID" value="NZ_FXBB01000009.1"/>
</dbReference>